<evidence type="ECO:0000256" key="1">
    <source>
        <dbReference type="SAM" id="Phobius"/>
    </source>
</evidence>
<proteinExistence type="predicted"/>
<keyword evidence="1" id="KW-0472">Membrane</keyword>
<dbReference type="HOGENOM" id="CLU_1959654_0_0_1"/>
<accession>W9HH24</accession>
<name>W9HH24_FUSOX</name>
<keyword evidence="1" id="KW-1133">Transmembrane helix</keyword>
<feature type="transmembrane region" description="Helical" evidence="1">
    <location>
        <begin position="75"/>
        <end position="99"/>
    </location>
</feature>
<protein>
    <submittedName>
        <fullName evidence="2">Uncharacterized protein</fullName>
    </submittedName>
</protein>
<keyword evidence="1" id="KW-0812">Transmembrane</keyword>
<organism evidence="2 3">
    <name type="scientific">Fusarium oxysporum NRRL 32931</name>
    <dbReference type="NCBI Taxonomy" id="660029"/>
    <lineage>
        <taxon>Eukaryota</taxon>
        <taxon>Fungi</taxon>
        <taxon>Dikarya</taxon>
        <taxon>Ascomycota</taxon>
        <taxon>Pezizomycotina</taxon>
        <taxon>Sordariomycetes</taxon>
        <taxon>Hypocreomycetidae</taxon>
        <taxon>Hypocreales</taxon>
        <taxon>Nectriaceae</taxon>
        <taxon>Fusarium</taxon>
        <taxon>Fusarium oxysporum species complex</taxon>
    </lineage>
</organism>
<gene>
    <name evidence="2" type="ORF">FOYG_16074</name>
</gene>
<dbReference type="EMBL" id="JH717849">
    <property type="protein sequence ID" value="EWY81867.1"/>
    <property type="molecule type" value="Genomic_DNA"/>
</dbReference>
<evidence type="ECO:0000313" key="3">
    <source>
        <dbReference type="Proteomes" id="UP000030753"/>
    </source>
</evidence>
<sequence>MCQWHTRKPFIRDEVVAKILKRNLRCIRILVQGLHLLISGQRPNGVGVRWQPCLVDPALASCQNFVIWPRGDLSLVFNVLCMLTGSILLSASHATVFLIQQLDDPSGDRCENGRGDANDTPFSGFIPL</sequence>
<dbReference type="Proteomes" id="UP000030753">
    <property type="component" value="Unassembled WGS sequence"/>
</dbReference>
<reference evidence="2 3" key="1">
    <citation type="submission" date="2011-06" db="EMBL/GenBank/DDBJ databases">
        <title>The Genome Sequence of Fusarium oxysporum FOSC 3-a.</title>
        <authorList>
            <consortium name="The Broad Institute Genome Sequencing Platform"/>
            <person name="Ma L.-J."/>
            <person name="Gale L.R."/>
            <person name="Schwartz D.C."/>
            <person name="Zhou S."/>
            <person name="Corby-Kistler H."/>
            <person name="Young S.K."/>
            <person name="Zeng Q."/>
            <person name="Gargeya S."/>
            <person name="Fitzgerald M."/>
            <person name="Haas B."/>
            <person name="Abouelleil A."/>
            <person name="Alvarado L."/>
            <person name="Arachchi H.M."/>
            <person name="Berlin A."/>
            <person name="Brown A."/>
            <person name="Chapman S.B."/>
            <person name="Chen Z."/>
            <person name="Dunbar C."/>
            <person name="Freedman E."/>
            <person name="Gearin G."/>
            <person name="Gellesch M."/>
            <person name="Goldberg J."/>
            <person name="Griggs A."/>
            <person name="Gujja S."/>
            <person name="Heiman D."/>
            <person name="Howarth C."/>
            <person name="Larson L."/>
            <person name="Lui A."/>
            <person name="MacDonald P.J.P."/>
            <person name="Mehta T."/>
            <person name="Montmayeur A."/>
            <person name="Murphy C."/>
            <person name="Neiman D."/>
            <person name="Pearson M."/>
            <person name="Priest M."/>
            <person name="Roberts A."/>
            <person name="Saif S."/>
            <person name="Shea T."/>
            <person name="Shenoy N."/>
            <person name="Sisk P."/>
            <person name="Stolte C."/>
            <person name="Sykes S."/>
            <person name="Wortman J."/>
            <person name="Nusbaum C."/>
            <person name="Birren B."/>
        </authorList>
    </citation>
    <scope>NUCLEOTIDE SEQUENCE [LARGE SCALE GENOMIC DNA]</scope>
    <source>
        <strain evidence="3">FOSC 3-a</strain>
        <strain evidence="2">NRRL 32931</strain>
    </source>
</reference>
<dbReference type="EMBL" id="JH717849">
    <property type="protein sequence ID" value="EWY81868.1"/>
    <property type="molecule type" value="Genomic_DNA"/>
</dbReference>
<dbReference type="AlphaFoldDB" id="W9HH24"/>
<evidence type="ECO:0000313" key="2">
    <source>
        <dbReference type="EMBL" id="EWY81868.1"/>
    </source>
</evidence>
<reference evidence="2" key="2">
    <citation type="submission" date="2012-06" db="EMBL/GenBank/DDBJ databases">
        <title>Annotation of the Genome Sequence of Fusarium oxysporum NRRL32931.</title>
        <authorList>
            <consortium name="The Broad Institute Genomics Platform"/>
            <person name="Ma L.-J."/>
            <person name="Corby-Kistler H."/>
            <person name="Broz K."/>
            <person name="Gale L.R."/>
            <person name="Jonkers W."/>
            <person name="O'Donnell K."/>
            <person name="Ploetz R."/>
            <person name="Steinberg C."/>
            <person name="Schwartz D.C."/>
            <person name="VanEtten H."/>
            <person name="Zhou S."/>
            <person name="Young S.K."/>
            <person name="Zeng Q."/>
            <person name="Gargeya S."/>
            <person name="Fitzgerald M."/>
            <person name="Abouelleil A."/>
            <person name="Alvarado L."/>
            <person name="Chapman S.B."/>
            <person name="Gainer-Dewar J."/>
            <person name="Goldberg J."/>
            <person name="Griggs A."/>
            <person name="Gujja S."/>
            <person name="Hansen M."/>
            <person name="Howarth C."/>
            <person name="Imamovic A."/>
            <person name="Ireland A."/>
            <person name="Larimer J."/>
            <person name="McCowan C."/>
            <person name="Murphy C."/>
            <person name="Pearson M."/>
            <person name="Poon T.W."/>
            <person name="Priest M."/>
            <person name="Roberts A."/>
            <person name="Saif S."/>
            <person name="Shea T."/>
            <person name="Sykes S."/>
            <person name="Wortman J."/>
            <person name="Nusbaum C."/>
            <person name="Birren B."/>
        </authorList>
    </citation>
    <scope>NUCLEOTIDE SEQUENCE</scope>
    <source>
        <strain evidence="2">NRRL 32931</strain>
    </source>
</reference>